<feature type="region of interest" description="Disordered" evidence="1">
    <location>
        <begin position="1"/>
        <end position="56"/>
    </location>
</feature>
<name>A0AA88JA83_FICCA</name>
<protein>
    <submittedName>
        <fullName evidence="2">Uncharacterized protein</fullName>
    </submittedName>
</protein>
<keyword evidence="6" id="KW-1185">Reference proteome</keyword>
<feature type="compositionally biased region" description="Acidic residues" evidence="1">
    <location>
        <begin position="16"/>
        <end position="28"/>
    </location>
</feature>
<proteinExistence type="predicted"/>
<dbReference type="Proteomes" id="UP001187192">
    <property type="component" value="Unassembled WGS sequence"/>
</dbReference>
<evidence type="ECO:0000313" key="4">
    <source>
        <dbReference type="EMBL" id="GMN66460.1"/>
    </source>
</evidence>
<evidence type="ECO:0000313" key="5">
    <source>
        <dbReference type="EMBL" id="GMN66471.1"/>
    </source>
</evidence>
<evidence type="ECO:0000313" key="2">
    <source>
        <dbReference type="EMBL" id="GMN66442.1"/>
    </source>
</evidence>
<organism evidence="2 6">
    <name type="scientific">Ficus carica</name>
    <name type="common">Common fig</name>
    <dbReference type="NCBI Taxonomy" id="3494"/>
    <lineage>
        <taxon>Eukaryota</taxon>
        <taxon>Viridiplantae</taxon>
        <taxon>Streptophyta</taxon>
        <taxon>Embryophyta</taxon>
        <taxon>Tracheophyta</taxon>
        <taxon>Spermatophyta</taxon>
        <taxon>Magnoliopsida</taxon>
        <taxon>eudicotyledons</taxon>
        <taxon>Gunneridae</taxon>
        <taxon>Pentapetalae</taxon>
        <taxon>rosids</taxon>
        <taxon>fabids</taxon>
        <taxon>Rosales</taxon>
        <taxon>Moraceae</taxon>
        <taxon>Ficeae</taxon>
        <taxon>Ficus</taxon>
    </lineage>
</organism>
<dbReference type="EMBL" id="BTGU01000325">
    <property type="protein sequence ID" value="GMN66442.1"/>
    <property type="molecule type" value="Genomic_DNA"/>
</dbReference>
<dbReference type="EMBL" id="BTGU01000326">
    <property type="protein sequence ID" value="GMN66453.1"/>
    <property type="molecule type" value="Genomic_DNA"/>
</dbReference>
<dbReference type="EMBL" id="BTGU01000327">
    <property type="protein sequence ID" value="GMN66460.1"/>
    <property type="molecule type" value="Genomic_DNA"/>
</dbReference>
<evidence type="ECO:0000256" key="1">
    <source>
        <dbReference type="SAM" id="MobiDB-lite"/>
    </source>
</evidence>
<dbReference type="AlphaFoldDB" id="A0AA88JA83"/>
<sequence length="56" mass="5781">MPTASIDTLWEVGGGGEDDLAGEDEDADGPPLMLYGRSGAAKMTSSAKTKMPSDLH</sequence>
<gene>
    <name evidence="2" type="ORF">TIFTF001_035509</name>
    <name evidence="3" type="ORF">TIFTF001_035521</name>
    <name evidence="4" type="ORF">TIFTF001_035527</name>
    <name evidence="5" type="ORF">TIFTF001_035539</name>
</gene>
<accession>A0AA88JA83</accession>
<reference evidence="2" key="1">
    <citation type="submission" date="2023-07" db="EMBL/GenBank/DDBJ databases">
        <title>draft genome sequence of fig (Ficus carica).</title>
        <authorList>
            <person name="Takahashi T."/>
            <person name="Nishimura K."/>
        </authorList>
    </citation>
    <scope>NUCLEOTIDE SEQUENCE</scope>
</reference>
<evidence type="ECO:0000313" key="3">
    <source>
        <dbReference type="EMBL" id="GMN66453.1"/>
    </source>
</evidence>
<comment type="caution">
    <text evidence="2">The sequence shown here is derived from an EMBL/GenBank/DDBJ whole genome shotgun (WGS) entry which is preliminary data.</text>
</comment>
<evidence type="ECO:0000313" key="6">
    <source>
        <dbReference type="Proteomes" id="UP001187192"/>
    </source>
</evidence>
<dbReference type="EMBL" id="BTGU01000328">
    <property type="protein sequence ID" value="GMN66471.1"/>
    <property type="molecule type" value="Genomic_DNA"/>
</dbReference>